<dbReference type="InterPro" id="IPR006016">
    <property type="entry name" value="UspA"/>
</dbReference>
<dbReference type="Gene3D" id="3.40.50.12370">
    <property type="match status" value="1"/>
</dbReference>
<sequence length="287" mass="32734">MLMKNILFLNELKSQDDSTAKNALRLAYALRCDLILLCPFNEEGILKNISDDHGVCESFDLSRKELLLNIERQLKMLQPILDSSEGFRPQLQYLIKEGSIENSIAQIIKNDAVYMILIGTHHCMDFSNFLFGKYVNQIADQAKCPVLLIPSNALLGEVTNICYTTDTGMYNLENLKMLRNLAQKLNSNMSLLHVSADGLPCLKSDDAVSEFLEYISSPDKHPAINYHDFNGAENETTFNDVVEKEDIDILIMPHRKYHFFKFIFKAVLAKKLFNYNNIPVLIVPAYQ</sequence>
<dbReference type="Pfam" id="PF00582">
    <property type="entry name" value="Usp"/>
    <property type="match status" value="1"/>
</dbReference>
<dbReference type="EMBL" id="CP022743">
    <property type="protein sequence ID" value="ASU34762.1"/>
    <property type="molecule type" value="Genomic_DNA"/>
</dbReference>
<dbReference type="Proteomes" id="UP000215002">
    <property type="component" value="Chromosome"/>
</dbReference>
<keyword evidence="3" id="KW-1185">Reference proteome</keyword>
<evidence type="ECO:0000313" key="2">
    <source>
        <dbReference type="EMBL" id="ASU34762.1"/>
    </source>
</evidence>
<gene>
    <name evidence="2" type="ORF">MuYL_2875</name>
</gene>
<organism evidence="2 3">
    <name type="scientific">Mucilaginibacter xinganensis</name>
    <dbReference type="NCBI Taxonomy" id="1234841"/>
    <lineage>
        <taxon>Bacteria</taxon>
        <taxon>Pseudomonadati</taxon>
        <taxon>Bacteroidota</taxon>
        <taxon>Sphingobacteriia</taxon>
        <taxon>Sphingobacteriales</taxon>
        <taxon>Sphingobacteriaceae</taxon>
        <taxon>Mucilaginibacter</taxon>
    </lineage>
</organism>
<name>A0A223NY28_9SPHI</name>
<dbReference type="AlphaFoldDB" id="A0A223NY28"/>
<evidence type="ECO:0000313" key="3">
    <source>
        <dbReference type="Proteomes" id="UP000215002"/>
    </source>
</evidence>
<dbReference type="SUPFAM" id="SSF52402">
    <property type="entry name" value="Adenine nucleotide alpha hydrolases-like"/>
    <property type="match status" value="2"/>
</dbReference>
<reference evidence="2 3" key="1">
    <citation type="submission" date="2017-08" db="EMBL/GenBank/DDBJ databases">
        <title>Complete genome sequence of Mucilaginibacter sp. strain BJC16-A31.</title>
        <authorList>
            <consortium name="Henan University of Science and Technology"/>
            <person name="You X."/>
        </authorList>
    </citation>
    <scope>NUCLEOTIDE SEQUENCE [LARGE SCALE GENOMIC DNA]</scope>
    <source>
        <strain evidence="2 3">BJC16-A31</strain>
    </source>
</reference>
<proteinExistence type="predicted"/>
<dbReference type="KEGG" id="muc:MuYL_2875"/>
<evidence type="ECO:0000259" key="1">
    <source>
        <dbReference type="Pfam" id="PF00582"/>
    </source>
</evidence>
<protein>
    <submittedName>
        <fullName evidence="2">Nucleotide-binding universal stress protein, UspA family</fullName>
    </submittedName>
</protein>
<accession>A0A223NY28</accession>
<feature type="domain" description="UspA" evidence="1">
    <location>
        <begin position="4"/>
        <end position="150"/>
    </location>
</feature>